<proteinExistence type="predicted"/>
<gene>
    <name evidence="1" type="ORF">CR105_17980</name>
</gene>
<evidence type="ECO:0000313" key="1">
    <source>
        <dbReference type="EMBL" id="PIL43650.1"/>
    </source>
</evidence>
<protein>
    <submittedName>
        <fullName evidence="1">Uncharacterized protein</fullName>
    </submittedName>
</protein>
<dbReference type="RefSeq" id="WP_099790692.1">
    <property type="nucleotide sequence ID" value="NZ_PDOC01000012.1"/>
</dbReference>
<keyword evidence="2" id="KW-1185">Reference proteome</keyword>
<reference evidence="1 2" key="1">
    <citation type="submission" date="2017-10" db="EMBL/GenBank/DDBJ databases">
        <title>Massilia psychrophilum sp. nov., a novel purple-pigmented bacterium isolated from Tianshan glacier, Xinjiang Municipality, China.</title>
        <authorList>
            <person name="Wang H."/>
        </authorList>
    </citation>
    <scope>NUCLEOTIDE SEQUENCE [LARGE SCALE GENOMIC DNA]</scope>
    <source>
        <strain evidence="1 2">JCM 30074</strain>
    </source>
</reference>
<name>A0A2G8TC86_9BURK</name>
<dbReference type="Proteomes" id="UP000230390">
    <property type="component" value="Unassembled WGS sequence"/>
</dbReference>
<accession>A0A2G8TC86</accession>
<organism evidence="1 2">
    <name type="scientific">Massilia eurypsychrophila</name>
    <dbReference type="NCBI Taxonomy" id="1485217"/>
    <lineage>
        <taxon>Bacteria</taxon>
        <taxon>Pseudomonadati</taxon>
        <taxon>Pseudomonadota</taxon>
        <taxon>Betaproteobacteria</taxon>
        <taxon>Burkholderiales</taxon>
        <taxon>Oxalobacteraceae</taxon>
        <taxon>Telluria group</taxon>
        <taxon>Massilia</taxon>
    </lineage>
</organism>
<sequence>MRASTTRHAAHNTSPIHCKDLIMNDIDDSSGPNTYLDAAGRLETALGALAEAMDEVERVAAMTGHSTYMAQVVAERARWHQLETITQPVETLAATLASGESTRRMLQLLAPSMVFPAATPMQIDISGEALARARRTAEMHKVNLRKLIATELRRVAAPGDAG</sequence>
<dbReference type="AlphaFoldDB" id="A0A2G8TC86"/>
<dbReference type="EMBL" id="PDOC01000012">
    <property type="protein sequence ID" value="PIL43650.1"/>
    <property type="molecule type" value="Genomic_DNA"/>
</dbReference>
<evidence type="ECO:0000313" key="2">
    <source>
        <dbReference type="Proteomes" id="UP000230390"/>
    </source>
</evidence>
<comment type="caution">
    <text evidence="1">The sequence shown here is derived from an EMBL/GenBank/DDBJ whole genome shotgun (WGS) entry which is preliminary data.</text>
</comment>